<organism evidence="1 2">
    <name type="scientific">Hymenobacter humi</name>
    <dbReference type="NCBI Taxonomy" id="1411620"/>
    <lineage>
        <taxon>Bacteria</taxon>
        <taxon>Pseudomonadati</taxon>
        <taxon>Bacteroidota</taxon>
        <taxon>Cytophagia</taxon>
        <taxon>Cytophagales</taxon>
        <taxon>Hymenobacteraceae</taxon>
        <taxon>Hymenobacter</taxon>
    </lineage>
</organism>
<dbReference type="RefSeq" id="WP_380204783.1">
    <property type="nucleotide sequence ID" value="NZ_JBHTEK010000001.1"/>
</dbReference>
<name>A0ABW2UAE9_9BACT</name>
<reference evidence="2" key="1">
    <citation type="journal article" date="2019" name="Int. J. Syst. Evol. Microbiol.">
        <title>The Global Catalogue of Microorganisms (GCM) 10K type strain sequencing project: providing services to taxonomists for standard genome sequencing and annotation.</title>
        <authorList>
            <consortium name="The Broad Institute Genomics Platform"/>
            <consortium name="The Broad Institute Genome Sequencing Center for Infectious Disease"/>
            <person name="Wu L."/>
            <person name="Ma J."/>
        </authorList>
    </citation>
    <scope>NUCLEOTIDE SEQUENCE [LARGE SCALE GENOMIC DNA]</scope>
    <source>
        <strain evidence="2">JCM 19635</strain>
    </source>
</reference>
<accession>A0ABW2UAE9</accession>
<dbReference type="Proteomes" id="UP001596513">
    <property type="component" value="Unassembled WGS sequence"/>
</dbReference>
<proteinExistence type="predicted"/>
<protein>
    <submittedName>
        <fullName evidence="1">Uncharacterized protein</fullName>
    </submittedName>
</protein>
<comment type="caution">
    <text evidence="1">The sequence shown here is derived from an EMBL/GenBank/DDBJ whole genome shotgun (WGS) entry which is preliminary data.</text>
</comment>
<evidence type="ECO:0000313" key="2">
    <source>
        <dbReference type="Proteomes" id="UP001596513"/>
    </source>
</evidence>
<sequence>MLPEPVEFYIDGQLRWVGALVYLDCDEEKRMFSYNFVADAADLQSRIDGVSLTSLEPGPGAPGARHQRGRLRAALPAQRRLLRRQGH</sequence>
<keyword evidence="2" id="KW-1185">Reference proteome</keyword>
<evidence type="ECO:0000313" key="1">
    <source>
        <dbReference type="EMBL" id="MFC7669273.1"/>
    </source>
</evidence>
<gene>
    <name evidence="1" type="ORF">ACFQT0_19390</name>
</gene>
<dbReference type="EMBL" id="JBHTEK010000001">
    <property type="protein sequence ID" value="MFC7669273.1"/>
    <property type="molecule type" value="Genomic_DNA"/>
</dbReference>